<accession>A0A667I7N1</accession>
<dbReference type="Ensembl" id="ENSLCNT00005021520.1">
    <property type="protein sequence ID" value="ENSLCNP00005019211.1"/>
    <property type="gene ID" value="ENSLCNG00005012571.1"/>
</dbReference>
<reference evidence="1" key="1">
    <citation type="submission" date="2025-08" db="UniProtKB">
        <authorList>
            <consortium name="Ensembl"/>
        </authorList>
    </citation>
    <scope>IDENTIFICATION</scope>
</reference>
<proteinExistence type="predicted"/>
<protein>
    <submittedName>
        <fullName evidence="1">Uncharacterized protein</fullName>
    </submittedName>
</protein>
<dbReference type="AlphaFoldDB" id="A0A667I7N1"/>
<keyword evidence="2" id="KW-1185">Reference proteome</keyword>
<reference evidence="1" key="2">
    <citation type="submission" date="2025-09" db="UniProtKB">
        <authorList>
            <consortium name="Ensembl"/>
        </authorList>
    </citation>
    <scope>IDENTIFICATION</scope>
</reference>
<name>A0A667I7N1_LYNCA</name>
<evidence type="ECO:0000313" key="1">
    <source>
        <dbReference type="Ensembl" id="ENSLCNP00005019211.1"/>
    </source>
</evidence>
<sequence length="144" mass="15826">VAASATLKCLATQRKLHSCFLEGVHNVASICLQIGYPAVASVPHSIIMYTGRSWICLCRLITSSHLLKMSRGLPGRSICIRGSCPKPLPPPLLFLPAAPAKVEAKKSPRSQRRIWVLVSLINHQKATNSTSQLYLSNKEIKRLD</sequence>
<evidence type="ECO:0000313" key="2">
    <source>
        <dbReference type="Proteomes" id="UP000472241"/>
    </source>
</evidence>
<dbReference type="Proteomes" id="UP000472241">
    <property type="component" value="Unplaced"/>
</dbReference>
<organism evidence="1 2">
    <name type="scientific">Lynx canadensis</name>
    <name type="common">Canada lynx</name>
    <name type="synonym">Felis canadensis</name>
    <dbReference type="NCBI Taxonomy" id="61383"/>
    <lineage>
        <taxon>Eukaryota</taxon>
        <taxon>Metazoa</taxon>
        <taxon>Chordata</taxon>
        <taxon>Craniata</taxon>
        <taxon>Vertebrata</taxon>
        <taxon>Euteleostomi</taxon>
        <taxon>Mammalia</taxon>
        <taxon>Eutheria</taxon>
        <taxon>Laurasiatheria</taxon>
        <taxon>Carnivora</taxon>
        <taxon>Feliformia</taxon>
        <taxon>Felidae</taxon>
        <taxon>Felinae</taxon>
        <taxon>Lynx</taxon>
    </lineage>
</organism>